<dbReference type="EMBL" id="AACS02000001">
    <property type="protein sequence ID" value="EAU92202.2"/>
    <property type="molecule type" value="Genomic_DNA"/>
</dbReference>
<dbReference type="AlphaFoldDB" id="A8N415"/>
<dbReference type="GeneID" id="6006047"/>
<reference evidence="1 2" key="1">
    <citation type="journal article" date="2010" name="Proc. Natl. Acad. Sci. U.S.A.">
        <title>Insights into evolution of multicellular fungi from the assembled chromosomes of the mushroom Coprinopsis cinerea (Coprinus cinereus).</title>
        <authorList>
            <person name="Stajich J.E."/>
            <person name="Wilke S.K."/>
            <person name="Ahren D."/>
            <person name="Au C.H."/>
            <person name="Birren B.W."/>
            <person name="Borodovsky M."/>
            <person name="Burns C."/>
            <person name="Canback B."/>
            <person name="Casselton L.A."/>
            <person name="Cheng C.K."/>
            <person name="Deng J."/>
            <person name="Dietrich F.S."/>
            <person name="Fargo D.C."/>
            <person name="Farman M.L."/>
            <person name="Gathman A.C."/>
            <person name="Goldberg J."/>
            <person name="Guigo R."/>
            <person name="Hoegger P.J."/>
            <person name="Hooker J.B."/>
            <person name="Huggins A."/>
            <person name="James T.Y."/>
            <person name="Kamada T."/>
            <person name="Kilaru S."/>
            <person name="Kodira C."/>
            <person name="Kues U."/>
            <person name="Kupfer D."/>
            <person name="Kwan H.S."/>
            <person name="Lomsadze A."/>
            <person name="Li W."/>
            <person name="Lilly W.W."/>
            <person name="Ma L.J."/>
            <person name="Mackey A.J."/>
            <person name="Manning G."/>
            <person name="Martin F."/>
            <person name="Muraguchi H."/>
            <person name="Natvig D.O."/>
            <person name="Palmerini H."/>
            <person name="Ramesh M.A."/>
            <person name="Rehmeyer C.J."/>
            <person name="Roe B.A."/>
            <person name="Shenoy N."/>
            <person name="Stanke M."/>
            <person name="Ter-Hovhannisyan V."/>
            <person name="Tunlid A."/>
            <person name="Velagapudi R."/>
            <person name="Vision T.J."/>
            <person name="Zeng Q."/>
            <person name="Zolan M.E."/>
            <person name="Pukkila P.J."/>
        </authorList>
    </citation>
    <scope>NUCLEOTIDE SEQUENCE [LARGE SCALE GENOMIC DNA]</scope>
    <source>
        <strain evidence="2">Okayama-7 / 130 / ATCC MYA-4618 / FGSC 9003</strain>
    </source>
</reference>
<accession>A8N415</accession>
<dbReference type="RefSeq" id="XP_001829610.2">
    <property type="nucleotide sequence ID" value="XM_001829558.2"/>
</dbReference>
<evidence type="ECO:0000313" key="1">
    <source>
        <dbReference type="EMBL" id="EAU92202.2"/>
    </source>
</evidence>
<organism evidence="1 2">
    <name type="scientific">Coprinopsis cinerea (strain Okayama-7 / 130 / ATCC MYA-4618 / FGSC 9003)</name>
    <name type="common">Inky cap fungus</name>
    <name type="synonym">Hormographiella aspergillata</name>
    <dbReference type="NCBI Taxonomy" id="240176"/>
    <lineage>
        <taxon>Eukaryota</taxon>
        <taxon>Fungi</taxon>
        <taxon>Dikarya</taxon>
        <taxon>Basidiomycota</taxon>
        <taxon>Agaricomycotina</taxon>
        <taxon>Agaricomycetes</taxon>
        <taxon>Agaricomycetidae</taxon>
        <taxon>Agaricales</taxon>
        <taxon>Agaricineae</taxon>
        <taxon>Psathyrellaceae</taxon>
        <taxon>Coprinopsis</taxon>
    </lineage>
</organism>
<dbReference type="KEGG" id="cci:CC1G_13017"/>
<protein>
    <submittedName>
        <fullName evidence="1">Uncharacterized protein</fullName>
    </submittedName>
</protein>
<dbReference type="HOGENOM" id="CLU_101470_0_1_1"/>
<gene>
    <name evidence="1" type="ORF">CC1G_13017</name>
</gene>
<proteinExistence type="predicted"/>
<name>A8N415_COPC7</name>
<keyword evidence="2" id="KW-1185">Reference proteome</keyword>
<dbReference type="InParanoid" id="A8N415"/>
<sequence length="220" mass="25762">MGRRLLYKTEEERKEAAKRASQRYYSRHKQDINLGRRTKYRELHPNRLVPSAAPLTTPLQFTIFYRLEQQMEDVRLREEREEFNARDPETWLKRARGLAARFNAHVNSAPRLFLDNLCQQLTDPTHTMAEQSRAITSLRTAQEQSSRFHKSSLRNQAIVWEVGGACPQWREVVELSTPITNFHQSIEEIETLHSALGPLQLRQEWSQGALHFQNVWPAST</sequence>
<evidence type="ECO:0000313" key="2">
    <source>
        <dbReference type="Proteomes" id="UP000001861"/>
    </source>
</evidence>
<dbReference type="Proteomes" id="UP000001861">
    <property type="component" value="Unassembled WGS sequence"/>
</dbReference>
<dbReference type="VEuPathDB" id="FungiDB:CC1G_13017"/>
<comment type="caution">
    <text evidence="1">The sequence shown here is derived from an EMBL/GenBank/DDBJ whole genome shotgun (WGS) entry which is preliminary data.</text>
</comment>